<gene>
    <name evidence="1" type="ORF">MRB53_009369</name>
</gene>
<organism evidence="1 2">
    <name type="scientific">Persea americana</name>
    <name type="common">Avocado</name>
    <dbReference type="NCBI Taxonomy" id="3435"/>
    <lineage>
        <taxon>Eukaryota</taxon>
        <taxon>Viridiplantae</taxon>
        <taxon>Streptophyta</taxon>
        <taxon>Embryophyta</taxon>
        <taxon>Tracheophyta</taxon>
        <taxon>Spermatophyta</taxon>
        <taxon>Magnoliopsida</taxon>
        <taxon>Magnoliidae</taxon>
        <taxon>Laurales</taxon>
        <taxon>Lauraceae</taxon>
        <taxon>Persea</taxon>
    </lineage>
</organism>
<reference evidence="1 2" key="1">
    <citation type="journal article" date="2022" name="Hortic Res">
        <title>A haplotype resolved chromosomal level avocado genome allows analysis of novel avocado genes.</title>
        <authorList>
            <person name="Nath O."/>
            <person name="Fletcher S.J."/>
            <person name="Hayward A."/>
            <person name="Shaw L.M."/>
            <person name="Masouleh A.K."/>
            <person name="Furtado A."/>
            <person name="Henry R.J."/>
            <person name="Mitter N."/>
        </authorList>
    </citation>
    <scope>NUCLEOTIDE SEQUENCE [LARGE SCALE GENOMIC DNA]</scope>
    <source>
        <strain evidence="2">cv. Hass</strain>
    </source>
</reference>
<dbReference type="EMBL" id="CM056811">
    <property type="protein sequence ID" value="KAJ8635102.1"/>
    <property type="molecule type" value="Genomic_DNA"/>
</dbReference>
<protein>
    <submittedName>
        <fullName evidence="1">Uncharacterized protein</fullName>
    </submittedName>
</protein>
<accession>A0ACC2LPU9</accession>
<keyword evidence="2" id="KW-1185">Reference proteome</keyword>
<name>A0ACC2LPU9_PERAE</name>
<proteinExistence type="predicted"/>
<evidence type="ECO:0000313" key="2">
    <source>
        <dbReference type="Proteomes" id="UP001234297"/>
    </source>
</evidence>
<sequence length="632" mass="71592">MEVFLLSLFLIALSSCFALFLTYNKKKGVNTPPGSSGWPILGELLEFFGKPENFVRDRMEKYSSQIFKTSLLWEPMAVFCGPAGNKFLFSNENKLVQTWWPTSIQKIFTFSLITSVGDKAKLTRRLLMTYLKPDALQRYVGFMDAAANRHMQAEWECKGEVKAFHLIKLFTFYLACSLFTGIEDPGHLSKLIHEFNVLVQGLFGLPLNLPGMRLYRSMRAAEAIRKDLYFLIQQKRVALSEKAASSPETQDLLSYLIVTTDEEGRFMTEREIVDNILVLLFAGHDTSSSTLALVLKFLAEMPHIYNEVLKEQLEIARSKAPGKLLDWGDLQKMRYTWNVVNEVMRLSPAVQGAFREAIADFKYAGYAVPKGWKLYWSVNTTHKDPEYFPEPEKFDPSRFEGEGPAPYTFNPFGGGPRMCPGKEFAKLQILVFLHNLVKSFAAILLTKFGHNGPKQALPQGKGASGGQSSASSWTSSTNRSGKPDEFITKRMERYNKHIFNTSLFGEKTAFLCGPAANKLLFTSEKKLVQTFWPPSLKKPFGTSFFTAPYNEAIRTRKLVTSFLKPEVLSDFVGRFDSVCKKSVREDWAGKEQVMSYSLIKKYAFASACEVLKQLHILNKTVLKLSYDIRGTT</sequence>
<comment type="caution">
    <text evidence="1">The sequence shown here is derived from an EMBL/GenBank/DDBJ whole genome shotgun (WGS) entry which is preliminary data.</text>
</comment>
<dbReference type="Proteomes" id="UP001234297">
    <property type="component" value="Chromosome 3"/>
</dbReference>
<evidence type="ECO:0000313" key="1">
    <source>
        <dbReference type="EMBL" id="KAJ8635102.1"/>
    </source>
</evidence>